<organism evidence="13 14">
    <name type="scientific">Pseudonocardia ailaonensis</name>
    <dbReference type="NCBI Taxonomy" id="367279"/>
    <lineage>
        <taxon>Bacteria</taxon>
        <taxon>Bacillati</taxon>
        <taxon>Actinomycetota</taxon>
        <taxon>Actinomycetes</taxon>
        <taxon>Pseudonocardiales</taxon>
        <taxon>Pseudonocardiaceae</taxon>
        <taxon>Pseudonocardia</taxon>
    </lineage>
</organism>
<evidence type="ECO:0000259" key="12">
    <source>
        <dbReference type="Pfam" id="PF09084"/>
    </source>
</evidence>
<dbReference type="Proteomes" id="UP001500449">
    <property type="component" value="Unassembled WGS sequence"/>
</dbReference>
<keyword evidence="6" id="KW-0479">Metal-binding</keyword>
<protein>
    <recommendedName>
        <fullName evidence="10">Thiamine pyrimidine synthase</fullName>
    </recommendedName>
</protein>
<feature type="domain" description="SsuA/THI5-like" evidence="12">
    <location>
        <begin position="74"/>
        <end position="286"/>
    </location>
</feature>
<keyword evidence="5" id="KW-0808">Transferase</keyword>
<evidence type="ECO:0000256" key="10">
    <source>
        <dbReference type="ARBA" id="ARBA00033171"/>
    </source>
</evidence>
<dbReference type="PROSITE" id="PS51318">
    <property type="entry name" value="TAT"/>
    <property type="match status" value="1"/>
</dbReference>
<evidence type="ECO:0000256" key="4">
    <source>
        <dbReference type="ARBA" id="ARBA00011738"/>
    </source>
</evidence>
<dbReference type="Gene3D" id="3.40.190.10">
    <property type="entry name" value="Periplasmic binding protein-like II"/>
    <property type="match status" value="2"/>
</dbReference>
<evidence type="ECO:0000313" key="14">
    <source>
        <dbReference type="Proteomes" id="UP001500449"/>
    </source>
</evidence>
<evidence type="ECO:0000256" key="3">
    <source>
        <dbReference type="ARBA" id="ARBA00009406"/>
    </source>
</evidence>
<evidence type="ECO:0000256" key="8">
    <source>
        <dbReference type="ARBA" id="ARBA00022977"/>
    </source>
</evidence>
<keyword evidence="9" id="KW-0408">Iron</keyword>
<comment type="function">
    <text evidence="1">Responsible for the formation of the pyrimidine heterocycle in the thiamine biosynthesis pathway. Catalyzes the formation of hydroxymethylpyrimidine phosphate (HMP-P) from histidine and pyridoxal phosphate (PLP). The protein uses PLP and the active site histidine to form HMP-P, generating an inactive enzyme. The enzyme can only undergo a single turnover, which suggests it is a suicide enzyme.</text>
</comment>
<evidence type="ECO:0000256" key="1">
    <source>
        <dbReference type="ARBA" id="ARBA00003469"/>
    </source>
</evidence>
<comment type="similarity">
    <text evidence="3">Belongs to the NMT1/THI5 family.</text>
</comment>
<dbReference type="PANTHER" id="PTHR31528:SF1">
    <property type="entry name" value="4-AMINO-5-HYDROXYMETHYL-2-METHYLPYRIMIDINE PHOSPHATE SYNTHASE THI11-RELATED"/>
    <property type="match status" value="1"/>
</dbReference>
<name>A0ABN2MP53_9PSEU</name>
<evidence type="ECO:0000313" key="13">
    <source>
        <dbReference type="EMBL" id="GAA1834013.1"/>
    </source>
</evidence>
<dbReference type="InterPro" id="IPR006311">
    <property type="entry name" value="TAT_signal"/>
</dbReference>
<accession>A0ABN2MP53</accession>
<comment type="pathway">
    <text evidence="2">Cofactor biosynthesis; thiamine diphosphate biosynthesis.</text>
</comment>
<evidence type="ECO:0000256" key="5">
    <source>
        <dbReference type="ARBA" id="ARBA00022679"/>
    </source>
</evidence>
<sequence length="372" mass="38646">MTLLVPPNSPNRQGQGPGASRRDFLRLAGLGLGVGAAGVALAACGGGSGSAAGAASASPGQYGKIALQLSWIKNIEFGGEFFADSKGYYKAAGFDSVDLVTGPVDSADALVLAKTVDVGLSAPDATARFITEQGAPLKIIGSTFQKNPFCILSIAEGKPIRTPQDLVGKTIGIQSGTNQTIFNGFLKANNIDPKSINQVVVQYDPAPVIEGQVDGFMAYLTNEPFAAKSRGKTPVTLSFADNGLPLTAETFTVLQETIDKDRDKLKAFLTAEVKGWTDAVADPAGAAALAVNTYGKDKNLVLADQTEQAVAQNGLIVSPDTKTHGLFTLTSALQGQIITALGNIGVTIKADELFDLTLLDEVYKADPSLIKA</sequence>
<evidence type="ECO:0000256" key="7">
    <source>
        <dbReference type="ARBA" id="ARBA00022898"/>
    </source>
</evidence>
<evidence type="ECO:0000256" key="6">
    <source>
        <dbReference type="ARBA" id="ARBA00022723"/>
    </source>
</evidence>
<comment type="subunit">
    <text evidence="4">Homodimer.</text>
</comment>
<dbReference type="RefSeq" id="WP_344412830.1">
    <property type="nucleotide sequence ID" value="NZ_BAAAQK010000003.1"/>
</dbReference>
<reference evidence="13 14" key="1">
    <citation type="journal article" date="2019" name="Int. J. Syst. Evol. Microbiol.">
        <title>The Global Catalogue of Microorganisms (GCM) 10K type strain sequencing project: providing services to taxonomists for standard genome sequencing and annotation.</title>
        <authorList>
            <consortium name="The Broad Institute Genomics Platform"/>
            <consortium name="The Broad Institute Genome Sequencing Center for Infectious Disease"/>
            <person name="Wu L."/>
            <person name="Ma J."/>
        </authorList>
    </citation>
    <scope>NUCLEOTIDE SEQUENCE [LARGE SCALE GENOMIC DNA]</scope>
    <source>
        <strain evidence="13 14">JCM 16009</strain>
    </source>
</reference>
<comment type="caution">
    <text evidence="13">The sequence shown here is derived from an EMBL/GenBank/DDBJ whole genome shotgun (WGS) entry which is preliminary data.</text>
</comment>
<dbReference type="PANTHER" id="PTHR31528">
    <property type="entry name" value="4-AMINO-5-HYDROXYMETHYL-2-METHYLPYRIMIDINE PHOSPHATE SYNTHASE THI11-RELATED"/>
    <property type="match status" value="1"/>
</dbReference>
<evidence type="ECO:0000256" key="2">
    <source>
        <dbReference type="ARBA" id="ARBA00004948"/>
    </source>
</evidence>
<dbReference type="SUPFAM" id="SSF53850">
    <property type="entry name" value="Periplasmic binding protein-like II"/>
    <property type="match status" value="1"/>
</dbReference>
<evidence type="ECO:0000256" key="11">
    <source>
        <dbReference type="ARBA" id="ARBA00048179"/>
    </source>
</evidence>
<dbReference type="Pfam" id="PF09084">
    <property type="entry name" value="NMT1"/>
    <property type="match status" value="1"/>
</dbReference>
<dbReference type="EMBL" id="BAAAQK010000003">
    <property type="protein sequence ID" value="GAA1834013.1"/>
    <property type="molecule type" value="Genomic_DNA"/>
</dbReference>
<keyword evidence="8" id="KW-0784">Thiamine biosynthesis</keyword>
<dbReference type="InterPro" id="IPR015168">
    <property type="entry name" value="SsuA/THI5"/>
</dbReference>
<dbReference type="InterPro" id="IPR027939">
    <property type="entry name" value="NMT1/THI5"/>
</dbReference>
<keyword evidence="7" id="KW-0663">Pyridoxal phosphate</keyword>
<proteinExistence type="inferred from homology"/>
<comment type="catalytic activity">
    <reaction evidence="11">
        <text>N(6)-(pyridoxal phosphate)-L-lysyl-[4-amino-5-hydroxymethyl-2-methylpyrimidine phosphate synthase] + L-histidyl-[4-amino-5-hydroxymethyl-2-methylpyrimidine phosphate synthase] + 2 Fe(3+) + 4 H2O = L-lysyl-[4-amino-5-hydroxymethyl-2-methylpyrimidine phosphate synthase] + (2S)-2-amino-5-hydroxy-4-oxopentanoyl-[4-amino-5-hydroxymethyl-2-methylpyrimidine phosphate synthase] + 4-amino-2-methyl-5-(phosphooxymethyl)pyrimidine + 3-oxopropanoate + 2 Fe(2+) + 2 H(+)</text>
        <dbReference type="Rhea" id="RHEA:65756"/>
        <dbReference type="Rhea" id="RHEA-COMP:16892"/>
        <dbReference type="Rhea" id="RHEA-COMP:16893"/>
        <dbReference type="Rhea" id="RHEA-COMP:16894"/>
        <dbReference type="Rhea" id="RHEA-COMP:16895"/>
        <dbReference type="ChEBI" id="CHEBI:15377"/>
        <dbReference type="ChEBI" id="CHEBI:15378"/>
        <dbReference type="ChEBI" id="CHEBI:29033"/>
        <dbReference type="ChEBI" id="CHEBI:29034"/>
        <dbReference type="ChEBI" id="CHEBI:29969"/>
        <dbReference type="ChEBI" id="CHEBI:29979"/>
        <dbReference type="ChEBI" id="CHEBI:33190"/>
        <dbReference type="ChEBI" id="CHEBI:58354"/>
        <dbReference type="ChEBI" id="CHEBI:143915"/>
        <dbReference type="ChEBI" id="CHEBI:157692"/>
    </reaction>
    <physiologicalReaction direction="left-to-right" evidence="11">
        <dbReference type="Rhea" id="RHEA:65757"/>
    </physiologicalReaction>
</comment>
<gene>
    <name evidence="13" type="ORF">GCM10009836_10190</name>
</gene>
<keyword evidence="14" id="KW-1185">Reference proteome</keyword>
<evidence type="ECO:0000256" key="9">
    <source>
        <dbReference type="ARBA" id="ARBA00023004"/>
    </source>
</evidence>